<proteinExistence type="predicted"/>
<dbReference type="Proteomes" id="UP000274772">
    <property type="component" value="Chromosome"/>
</dbReference>
<feature type="transmembrane region" description="Helical" evidence="1">
    <location>
        <begin position="56"/>
        <end position="75"/>
    </location>
</feature>
<sequence length="87" mass="9988">MNHKNTKLTLASKIMHILSFLSIIGILAMMTLNFFIKGHLHGDFEIGFNIKSKQVYIFSTLICIILISTILSNILSKLDSKRHKQHY</sequence>
<evidence type="ECO:0000313" key="2">
    <source>
        <dbReference type="EMBL" id="BBD93535.1"/>
    </source>
</evidence>
<protein>
    <submittedName>
        <fullName evidence="2">Uncharacterized protein</fullName>
    </submittedName>
</protein>
<dbReference type="GeneID" id="58052221"/>
<organism evidence="2 3">
    <name type="scientific">Staphylococcus caprae</name>
    <dbReference type="NCBI Taxonomy" id="29380"/>
    <lineage>
        <taxon>Bacteria</taxon>
        <taxon>Bacillati</taxon>
        <taxon>Bacillota</taxon>
        <taxon>Bacilli</taxon>
        <taxon>Bacillales</taxon>
        <taxon>Staphylococcaceae</taxon>
        <taxon>Staphylococcus</taxon>
    </lineage>
</organism>
<keyword evidence="1" id="KW-1133">Transmembrane helix</keyword>
<keyword evidence="1" id="KW-0812">Transmembrane</keyword>
<reference evidence="2 3" key="1">
    <citation type="submission" date="2018-05" db="EMBL/GenBank/DDBJ databases">
        <title>Complete genome sequencing of three human clinical isolates of Staphylococcus caprae reveals virulence factors similar to those of S. epidermidis and S. capitis.</title>
        <authorList>
            <person name="Watanabe S."/>
            <person name="Cui L."/>
        </authorList>
    </citation>
    <scope>NUCLEOTIDE SEQUENCE [LARGE SCALE GENOMIC DNA]</scope>
    <source>
        <strain evidence="2 3">JMUB590</strain>
    </source>
</reference>
<accession>A0ABM7FRW7</accession>
<keyword evidence="3" id="KW-1185">Reference proteome</keyword>
<dbReference type="EMBL" id="AP018586">
    <property type="protein sequence ID" value="BBD93535.1"/>
    <property type="molecule type" value="Genomic_DNA"/>
</dbReference>
<feature type="transmembrane region" description="Helical" evidence="1">
    <location>
        <begin position="14"/>
        <end position="36"/>
    </location>
</feature>
<gene>
    <name evidence="2" type="ORF">JMUB590_2498</name>
</gene>
<evidence type="ECO:0000256" key="1">
    <source>
        <dbReference type="SAM" id="Phobius"/>
    </source>
</evidence>
<evidence type="ECO:0000313" key="3">
    <source>
        <dbReference type="Proteomes" id="UP000274772"/>
    </source>
</evidence>
<name>A0ABM7FRW7_9STAP</name>
<dbReference type="RefSeq" id="WP_002445166.1">
    <property type="nucleotide sequence ID" value="NZ_AP018585.1"/>
</dbReference>
<keyword evidence="1" id="KW-0472">Membrane</keyword>